<evidence type="ECO:0000313" key="13">
    <source>
        <dbReference type="Proteomes" id="UP000828390"/>
    </source>
</evidence>
<dbReference type="Proteomes" id="UP000828390">
    <property type="component" value="Unassembled WGS sequence"/>
</dbReference>
<evidence type="ECO:0000256" key="9">
    <source>
        <dbReference type="RuleBase" id="RU000688"/>
    </source>
</evidence>
<proteinExistence type="inferred from homology"/>
<dbReference type="CDD" id="cd00637">
    <property type="entry name" value="7tm_classA_rhodopsin-like"/>
    <property type="match status" value="1"/>
</dbReference>
<evidence type="ECO:0000259" key="11">
    <source>
        <dbReference type="PROSITE" id="PS50262"/>
    </source>
</evidence>
<feature type="transmembrane region" description="Helical" evidence="10">
    <location>
        <begin position="99"/>
        <end position="117"/>
    </location>
</feature>
<keyword evidence="13" id="KW-1185">Reference proteome</keyword>
<evidence type="ECO:0000256" key="8">
    <source>
        <dbReference type="ARBA" id="ARBA00023224"/>
    </source>
</evidence>
<dbReference type="SUPFAM" id="SSF81321">
    <property type="entry name" value="Family A G protein-coupled receptor-like"/>
    <property type="match status" value="1"/>
</dbReference>
<feature type="transmembrane region" description="Helical" evidence="10">
    <location>
        <begin position="243"/>
        <end position="262"/>
    </location>
</feature>
<dbReference type="SMART" id="SM01381">
    <property type="entry name" value="7TM_GPCR_Srsx"/>
    <property type="match status" value="1"/>
</dbReference>
<evidence type="ECO:0000256" key="5">
    <source>
        <dbReference type="ARBA" id="ARBA00023040"/>
    </source>
</evidence>
<name>A0A9D4R6A2_DREPO</name>
<feature type="transmembrane region" description="Helical" evidence="10">
    <location>
        <begin position="60"/>
        <end position="87"/>
    </location>
</feature>
<evidence type="ECO:0000256" key="1">
    <source>
        <dbReference type="ARBA" id="ARBA00004651"/>
    </source>
</evidence>
<dbReference type="PROSITE" id="PS00237">
    <property type="entry name" value="G_PROTEIN_RECEP_F1_1"/>
    <property type="match status" value="1"/>
</dbReference>
<evidence type="ECO:0000313" key="12">
    <source>
        <dbReference type="EMBL" id="KAH3854775.1"/>
    </source>
</evidence>
<dbReference type="EMBL" id="JAIWYP010000003">
    <property type="protein sequence ID" value="KAH3854775.1"/>
    <property type="molecule type" value="Genomic_DNA"/>
</dbReference>
<evidence type="ECO:0000256" key="4">
    <source>
        <dbReference type="ARBA" id="ARBA00022989"/>
    </source>
</evidence>
<keyword evidence="8 9" id="KW-0807">Transducer</keyword>
<dbReference type="PANTHER" id="PTHR22752">
    <property type="entry name" value="G PROTEIN-COUPLED RECEPTOR"/>
    <property type="match status" value="1"/>
</dbReference>
<feature type="transmembrane region" description="Helical" evidence="10">
    <location>
        <begin position="26"/>
        <end position="48"/>
    </location>
</feature>
<dbReference type="PRINTS" id="PR00237">
    <property type="entry name" value="GPCRRHODOPSN"/>
</dbReference>
<keyword evidence="7 9" id="KW-0675">Receptor</keyword>
<comment type="subcellular location">
    <subcellularLocation>
        <location evidence="1">Cell membrane</location>
        <topology evidence="1">Multi-pass membrane protein</topology>
    </subcellularLocation>
</comment>
<reference evidence="12" key="2">
    <citation type="submission" date="2020-11" db="EMBL/GenBank/DDBJ databases">
        <authorList>
            <person name="McCartney M.A."/>
            <person name="Auch B."/>
            <person name="Kono T."/>
            <person name="Mallez S."/>
            <person name="Becker A."/>
            <person name="Gohl D.M."/>
            <person name="Silverstein K.A.T."/>
            <person name="Koren S."/>
            <person name="Bechman K.B."/>
            <person name="Herman A."/>
            <person name="Abrahante J.E."/>
            <person name="Garbe J."/>
        </authorList>
    </citation>
    <scope>NUCLEOTIDE SEQUENCE</scope>
    <source>
        <strain evidence="12">Duluth1</strain>
        <tissue evidence="12">Whole animal</tissue>
    </source>
</reference>
<evidence type="ECO:0000256" key="3">
    <source>
        <dbReference type="ARBA" id="ARBA00022692"/>
    </source>
</evidence>
<comment type="similarity">
    <text evidence="9">Belongs to the G-protein coupled receptor 1 family.</text>
</comment>
<organism evidence="12 13">
    <name type="scientific">Dreissena polymorpha</name>
    <name type="common">Zebra mussel</name>
    <name type="synonym">Mytilus polymorpha</name>
    <dbReference type="NCBI Taxonomy" id="45954"/>
    <lineage>
        <taxon>Eukaryota</taxon>
        <taxon>Metazoa</taxon>
        <taxon>Spiralia</taxon>
        <taxon>Lophotrochozoa</taxon>
        <taxon>Mollusca</taxon>
        <taxon>Bivalvia</taxon>
        <taxon>Autobranchia</taxon>
        <taxon>Heteroconchia</taxon>
        <taxon>Euheterodonta</taxon>
        <taxon>Imparidentia</taxon>
        <taxon>Neoheterodontei</taxon>
        <taxon>Myida</taxon>
        <taxon>Dreissenoidea</taxon>
        <taxon>Dreissenidae</taxon>
        <taxon>Dreissena</taxon>
    </lineage>
</organism>
<feature type="transmembrane region" description="Helical" evidence="10">
    <location>
        <begin position="182"/>
        <end position="205"/>
    </location>
</feature>
<comment type="caution">
    <text evidence="12">The sequence shown here is derived from an EMBL/GenBank/DDBJ whole genome shotgun (WGS) entry which is preliminary data.</text>
</comment>
<dbReference type="InterPro" id="IPR000276">
    <property type="entry name" value="GPCR_Rhodpsn"/>
</dbReference>
<protein>
    <recommendedName>
        <fullName evidence="11">G-protein coupled receptors family 1 profile domain-containing protein</fullName>
    </recommendedName>
</protein>
<evidence type="ECO:0000256" key="6">
    <source>
        <dbReference type="ARBA" id="ARBA00023136"/>
    </source>
</evidence>
<reference evidence="12" key="1">
    <citation type="journal article" date="2019" name="bioRxiv">
        <title>The Genome of the Zebra Mussel, Dreissena polymorpha: A Resource for Invasive Species Research.</title>
        <authorList>
            <person name="McCartney M.A."/>
            <person name="Auch B."/>
            <person name="Kono T."/>
            <person name="Mallez S."/>
            <person name="Zhang Y."/>
            <person name="Obille A."/>
            <person name="Becker A."/>
            <person name="Abrahante J.E."/>
            <person name="Garbe J."/>
            <person name="Badalamenti J.P."/>
            <person name="Herman A."/>
            <person name="Mangelson H."/>
            <person name="Liachko I."/>
            <person name="Sullivan S."/>
            <person name="Sone E.D."/>
            <person name="Koren S."/>
            <person name="Silverstein K.A.T."/>
            <person name="Beckman K.B."/>
            <person name="Gohl D.M."/>
        </authorList>
    </citation>
    <scope>NUCLEOTIDE SEQUENCE</scope>
    <source>
        <strain evidence="12">Duluth1</strain>
        <tissue evidence="12">Whole animal</tissue>
    </source>
</reference>
<dbReference type="GO" id="GO:0005886">
    <property type="term" value="C:plasma membrane"/>
    <property type="evidence" value="ECO:0007669"/>
    <property type="project" value="UniProtKB-SubCell"/>
</dbReference>
<sequence>MLIFNVSEVEPRPPGRNMAERVTVCLALSLIMLTAFIGNTAVITVCSLQRKLRQDVSNLLVINLCITDLGNTIVMMTSLIAMGMDVWSLGDFWCNSVCAINYCLIIVSMLTLCCVSVERYQAVVHPLTYHYRVTRKRLLVLMVYTWLQGLVFGLAPAIMKWISYDYWEGVCAIQWHLHRPATVIYVILAFLFCFLGPGILLVWCYKKILEEVRKQSLEAPMHPCTNDKTVEKQKRSRSDKTKLIWSLMTVVVAYFICTAPFSVTKLIKVSADVESVPGWLNLVASLLGYIASAINPFIYGIFRRDFRKAYFQLLKTVINCESFTHSESSSDSPHYRVSAIPTKGSMVSVRKIDHYDLECNTKSNEQSNNIAVQSQEINTNLMTRKESPNNEIENFHMMNNILDSPPNKACGSNSEHTIEIKMKPGSCSGLSCLTTSQC</sequence>
<evidence type="ECO:0000256" key="10">
    <source>
        <dbReference type="SAM" id="Phobius"/>
    </source>
</evidence>
<dbReference type="PROSITE" id="PS50262">
    <property type="entry name" value="G_PROTEIN_RECEP_F1_2"/>
    <property type="match status" value="1"/>
</dbReference>
<evidence type="ECO:0000256" key="2">
    <source>
        <dbReference type="ARBA" id="ARBA00022475"/>
    </source>
</evidence>
<feature type="transmembrane region" description="Helical" evidence="10">
    <location>
        <begin position="138"/>
        <end position="162"/>
    </location>
</feature>
<feature type="transmembrane region" description="Helical" evidence="10">
    <location>
        <begin position="282"/>
        <end position="302"/>
    </location>
</feature>
<dbReference type="AlphaFoldDB" id="A0A9D4R6A2"/>
<dbReference type="GO" id="GO:0004930">
    <property type="term" value="F:G protein-coupled receptor activity"/>
    <property type="evidence" value="ECO:0007669"/>
    <property type="project" value="UniProtKB-KW"/>
</dbReference>
<keyword evidence="2" id="KW-1003">Cell membrane</keyword>
<feature type="domain" description="G-protein coupled receptors family 1 profile" evidence="11">
    <location>
        <begin position="38"/>
        <end position="299"/>
    </location>
</feature>
<keyword evidence="3 9" id="KW-0812">Transmembrane</keyword>
<dbReference type="Pfam" id="PF00001">
    <property type="entry name" value="7tm_1"/>
    <property type="match status" value="1"/>
</dbReference>
<keyword evidence="4 10" id="KW-1133">Transmembrane helix</keyword>
<dbReference type="InterPro" id="IPR017452">
    <property type="entry name" value="GPCR_Rhodpsn_7TM"/>
</dbReference>
<evidence type="ECO:0000256" key="7">
    <source>
        <dbReference type="ARBA" id="ARBA00023170"/>
    </source>
</evidence>
<keyword evidence="5 9" id="KW-0297">G-protein coupled receptor</keyword>
<dbReference type="Gene3D" id="1.20.1070.10">
    <property type="entry name" value="Rhodopsin 7-helix transmembrane proteins"/>
    <property type="match status" value="1"/>
</dbReference>
<gene>
    <name evidence="12" type="ORF">DPMN_097324</name>
</gene>
<accession>A0A9D4R6A2</accession>
<keyword evidence="6 10" id="KW-0472">Membrane</keyword>